<evidence type="ECO:0000256" key="1">
    <source>
        <dbReference type="SAM" id="Phobius"/>
    </source>
</evidence>
<evidence type="ECO:0000313" key="2">
    <source>
        <dbReference type="EMBL" id="KGJ87939.1"/>
    </source>
</evidence>
<gene>
    <name evidence="2" type="ORF">GAB14E_4272</name>
</gene>
<accession>A0A099KB27</accession>
<comment type="caution">
    <text evidence="2">The sequence shown here is derived from an EMBL/GenBank/DDBJ whole genome shotgun (WGS) entry which is preliminary data.</text>
</comment>
<keyword evidence="1" id="KW-0812">Transmembrane</keyword>
<keyword evidence="1" id="KW-1133">Transmembrane helix</keyword>
<reference evidence="2 3" key="1">
    <citation type="submission" date="2014-08" db="EMBL/GenBank/DDBJ databases">
        <title>Genomic and Phenotypic Diversity of Colwellia psychrerythraea strains from Disparate Marine Basins.</title>
        <authorList>
            <person name="Techtmann S.M."/>
            <person name="Stelling S.C."/>
            <person name="Utturkar S.M."/>
            <person name="Alshibli N."/>
            <person name="Harris A."/>
            <person name="Brown S.D."/>
            <person name="Hazen T.C."/>
        </authorList>
    </citation>
    <scope>NUCLEOTIDE SEQUENCE [LARGE SCALE GENOMIC DNA]</scope>
    <source>
        <strain evidence="2 3">GAB14E</strain>
    </source>
</reference>
<sequence length="32" mass="3921">MRLLDWIFIVCLILIVLYLKNPLFKLWLDAMI</sequence>
<keyword evidence="1" id="KW-0472">Membrane</keyword>
<evidence type="ECO:0000313" key="3">
    <source>
        <dbReference type="Proteomes" id="UP000029868"/>
    </source>
</evidence>
<dbReference type="Proteomes" id="UP000029868">
    <property type="component" value="Unassembled WGS sequence"/>
</dbReference>
<protein>
    <submittedName>
        <fullName evidence="2">Uncharacterized protein</fullName>
    </submittedName>
</protein>
<organism evidence="2 3">
    <name type="scientific">Colwellia psychrerythraea</name>
    <name type="common">Vibrio psychroerythus</name>
    <dbReference type="NCBI Taxonomy" id="28229"/>
    <lineage>
        <taxon>Bacteria</taxon>
        <taxon>Pseudomonadati</taxon>
        <taxon>Pseudomonadota</taxon>
        <taxon>Gammaproteobacteria</taxon>
        <taxon>Alteromonadales</taxon>
        <taxon>Colwelliaceae</taxon>
        <taxon>Colwellia</taxon>
    </lineage>
</organism>
<name>A0A099KB27_COLPS</name>
<feature type="transmembrane region" description="Helical" evidence="1">
    <location>
        <begin position="6"/>
        <end position="28"/>
    </location>
</feature>
<dbReference type="AlphaFoldDB" id="A0A099KB27"/>
<proteinExistence type="predicted"/>
<dbReference type="EMBL" id="JQEC01000070">
    <property type="protein sequence ID" value="KGJ87939.1"/>
    <property type="molecule type" value="Genomic_DNA"/>
</dbReference>